<dbReference type="AlphaFoldDB" id="A0A554X495"/>
<dbReference type="SUPFAM" id="SSF101327">
    <property type="entry name" value="YgfB-like"/>
    <property type="match status" value="1"/>
</dbReference>
<evidence type="ECO:0000313" key="1">
    <source>
        <dbReference type="EMBL" id="TSE30623.1"/>
    </source>
</evidence>
<dbReference type="Proteomes" id="UP000318542">
    <property type="component" value="Unassembled WGS sequence"/>
</dbReference>
<evidence type="ECO:0000313" key="2">
    <source>
        <dbReference type="Proteomes" id="UP000318542"/>
    </source>
</evidence>
<dbReference type="OrthoDB" id="570299at2"/>
<protein>
    <submittedName>
        <fullName evidence="1">YecA family protein</fullName>
    </submittedName>
</protein>
<gene>
    <name evidence="1" type="ORF">Tther_00863</name>
</gene>
<dbReference type="RefSeq" id="WP_143901309.1">
    <property type="nucleotide sequence ID" value="NZ_VJOL01000011.1"/>
</dbReference>
<organism evidence="1 2">
    <name type="scientific">Tepidimonas thermarum</name>
    <dbReference type="NCBI Taxonomy" id="335431"/>
    <lineage>
        <taxon>Bacteria</taxon>
        <taxon>Pseudomonadati</taxon>
        <taxon>Pseudomonadota</taxon>
        <taxon>Betaproteobacteria</taxon>
        <taxon>Burkholderiales</taxon>
        <taxon>Tepidimonas</taxon>
    </lineage>
</organism>
<dbReference type="PANTHER" id="PTHR33747">
    <property type="entry name" value="UPF0225 PROTEIN SCO1677"/>
    <property type="match status" value="1"/>
</dbReference>
<dbReference type="InterPro" id="IPR011978">
    <property type="entry name" value="YgfB-like"/>
</dbReference>
<sequence>MMTPDAMPSPAATAAAMTDEDFQQLEALLDDLGTRAPDIPTSWEYCDGFMAALLCCRRLIMPSEYFPVLFGAPDGGPGFGHAHFRDEAQRQTFLDLWMRRWNEIATALQAPVETLDDERTFHPYLVDVRGMVAAATDEERQALVEALEDGPLPSFAQYWAVGFMDAVQAWADDWRAPRERELAREWEEALLTIAALMEDDDEPAAINPVSDDAPPSVSAARLELFGEAIWAVYTLHDIARELGPPIATVRKAAEPGRNDPCPCGSGKKYKKCCGAAA</sequence>
<accession>A0A554X495</accession>
<dbReference type="PANTHER" id="PTHR33747:SF1">
    <property type="entry name" value="ADENYLATE CYCLASE-ASSOCIATED CAP C-TERMINAL DOMAIN-CONTAINING PROTEIN"/>
    <property type="match status" value="1"/>
</dbReference>
<name>A0A554X495_9BURK</name>
<dbReference type="EMBL" id="VJOL01000011">
    <property type="protein sequence ID" value="TSE30623.1"/>
    <property type="molecule type" value="Genomic_DNA"/>
</dbReference>
<dbReference type="Pfam" id="PF02810">
    <property type="entry name" value="SEC-C"/>
    <property type="match status" value="1"/>
</dbReference>
<dbReference type="Pfam" id="PF03695">
    <property type="entry name" value="UPF0149"/>
    <property type="match status" value="1"/>
</dbReference>
<dbReference type="InterPro" id="IPR036255">
    <property type="entry name" value="YgfB-like_sf"/>
</dbReference>
<keyword evidence="2" id="KW-1185">Reference proteome</keyword>
<dbReference type="NCBIfam" id="TIGR02292">
    <property type="entry name" value="ygfB_yecA"/>
    <property type="match status" value="1"/>
</dbReference>
<reference evidence="1 2" key="1">
    <citation type="submission" date="2019-07" db="EMBL/GenBank/DDBJ databases">
        <title>Tepidimonas thermarum AA-1 draft genome.</title>
        <authorList>
            <person name="Da Costa M.S."/>
            <person name="Froufe H.J.C."/>
            <person name="Egas C."/>
            <person name="Albuquerque L."/>
        </authorList>
    </citation>
    <scope>NUCLEOTIDE SEQUENCE [LARGE SCALE GENOMIC DNA]</scope>
    <source>
        <strain evidence="1 2">AA-1</strain>
    </source>
</reference>
<comment type="caution">
    <text evidence="1">The sequence shown here is derived from an EMBL/GenBank/DDBJ whole genome shotgun (WGS) entry which is preliminary data.</text>
</comment>
<dbReference type="InterPro" id="IPR004027">
    <property type="entry name" value="SEC_C_motif"/>
</dbReference>
<dbReference type="SUPFAM" id="SSF103642">
    <property type="entry name" value="Sec-C motif"/>
    <property type="match status" value="1"/>
</dbReference>
<proteinExistence type="predicted"/>
<dbReference type="Gene3D" id="3.10.450.50">
    <property type="match status" value="1"/>
</dbReference>